<dbReference type="STRING" id="1802271.A3C11_02095"/>
<proteinExistence type="predicted"/>
<protein>
    <submittedName>
        <fullName evidence="1">Uncharacterized protein</fullName>
    </submittedName>
</protein>
<comment type="caution">
    <text evidence="1">The sequence shown here is derived from an EMBL/GenBank/DDBJ whole genome shotgun (WGS) entry which is preliminary data.</text>
</comment>
<dbReference type="Proteomes" id="UP000177362">
    <property type="component" value="Unassembled WGS sequence"/>
</dbReference>
<gene>
    <name evidence="1" type="ORF">A3C11_02095</name>
</gene>
<dbReference type="AlphaFoldDB" id="A0A1G2KQB2"/>
<dbReference type="EMBL" id="MHQJ01000012">
    <property type="protein sequence ID" value="OHA01605.1"/>
    <property type="molecule type" value="Genomic_DNA"/>
</dbReference>
<evidence type="ECO:0000313" key="2">
    <source>
        <dbReference type="Proteomes" id="UP000177362"/>
    </source>
</evidence>
<reference evidence="1 2" key="1">
    <citation type="journal article" date="2016" name="Nat. Commun.">
        <title>Thousands of microbial genomes shed light on interconnected biogeochemical processes in an aquifer system.</title>
        <authorList>
            <person name="Anantharaman K."/>
            <person name="Brown C.T."/>
            <person name="Hug L.A."/>
            <person name="Sharon I."/>
            <person name="Castelle C.J."/>
            <person name="Probst A.J."/>
            <person name="Thomas B.C."/>
            <person name="Singh A."/>
            <person name="Wilkins M.J."/>
            <person name="Karaoz U."/>
            <person name="Brodie E.L."/>
            <person name="Williams K.H."/>
            <person name="Hubbard S.S."/>
            <person name="Banfield J.F."/>
        </authorList>
    </citation>
    <scope>NUCLEOTIDE SEQUENCE [LARGE SCALE GENOMIC DNA]</scope>
</reference>
<accession>A0A1G2KQB2</accession>
<evidence type="ECO:0000313" key="1">
    <source>
        <dbReference type="EMBL" id="OHA01605.1"/>
    </source>
</evidence>
<sequence length="63" mass="7497">MKKEQILYIITRDDIKNVSSEMNISVSEKDFTFIKDKVGNFIGDKWHDAIEYALWELEESKKK</sequence>
<name>A0A1G2KQB2_9BACT</name>
<organism evidence="1 2">
    <name type="scientific">Candidatus Sungbacteria bacterium RIFCSPHIGHO2_02_FULL_49_12</name>
    <dbReference type="NCBI Taxonomy" id="1802271"/>
    <lineage>
        <taxon>Bacteria</taxon>
        <taxon>Candidatus Sungiibacteriota</taxon>
    </lineage>
</organism>